<dbReference type="Gene3D" id="1.10.1660.10">
    <property type="match status" value="1"/>
</dbReference>
<dbReference type="GO" id="GO:0003700">
    <property type="term" value="F:DNA-binding transcription factor activity"/>
    <property type="evidence" value="ECO:0007669"/>
    <property type="project" value="InterPro"/>
</dbReference>
<dbReference type="PROSITE" id="PS50937">
    <property type="entry name" value="HTH_MERR_2"/>
    <property type="match status" value="1"/>
</dbReference>
<evidence type="ECO:0000313" key="8">
    <source>
        <dbReference type="Proteomes" id="UP000095727"/>
    </source>
</evidence>
<keyword evidence="2" id="KW-0805">Transcription regulation</keyword>
<dbReference type="Pfam" id="PF13411">
    <property type="entry name" value="MerR_1"/>
    <property type="match status" value="1"/>
</dbReference>
<keyword evidence="1" id="KW-0678">Repressor</keyword>
<reference evidence="6 8" key="1">
    <citation type="submission" date="2015-09" db="EMBL/GenBank/DDBJ databases">
        <authorList>
            <consortium name="Pathogen Informatics"/>
        </authorList>
    </citation>
    <scope>NUCLEOTIDE SEQUENCE [LARGE SCALE GENOMIC DNA]</scope>
    <source>
        <strain evidence="6 8">2789STDY5834962</strain>
    </source>
</reference>
<evidence type="ECO:0000256" key="2">
    <source>
        <dbReference type="ARBA" id="ARBA00023015"/>
    </source>
</evidence>
<evidence type="ECO:0000256" key="3">
    <source>
        <dbReference type="ARBA" id="ARBA00023125"/>
    </source>
</evidence>
<evidence type="ECO:0000256" key="4">
    <source>
        <dbReference type="ARBA" id="ARBA00023163"/>
    </source>
</evidence>
<evidence type="ECO:0000313" key="7">
    <source>
        <dbReference type="EMBL" id="NUN85143.1"/>
    </source>
</evidence>
<keyword evidence="3" id="KW-0238">DNA-binding</keyword>
<dbReference type="PANTHER" id="PTHR30204">
    <property type="entry name" value="REDOX-CYCLING DRUG-SENSING TRANSCRIPTIONAL ACTIVATOR SOXR"/>
    <property type="match status" value="1"/>
</dbReference>
<proteinExistence type="predicted"/>
<dbReference type="Proteomes" id="UP000554488">
    <property type="component" value="Unassembled WGS sequence"/>
</dbReference>
<reference evidence="7 9" key="3">
    <citation type="submission" date="2020-07" db="EMBL/GenBank/DDBJ databases">
        <title>Bacterial metabolism rescues the inhibition of intestinal drug absorption by food and drug additives.</title>
        <authorList>
            <person name="Zou L."/>
            <person name="Spanogiannopoulos P."/>
            <person name="Chien H.-C."/>
            <person name="Pieper L.M."/>
            <person name="Cai W."/>
            <person name="Khuri N."/>
            <person name="Pottel J."/>
            <person name="Vora B."/>
            <person name="Ni Z."/>
            <person name="Tsakalozou E."/>
            <person name="Zhang W."/>
            <person name="Shoichet B.K."/>
            <person name="Giacomini K.M."/>
            <person name="Turnbaugh P.J."/>
        </authorList>
    </citation>
    <scope>NUCLEOTIDE SEQUENCE [LARGE SCALE GENOMIC DNA]</scope>
    <source>
        <strain evidence="7 9">F22</strain>
    </source>
</reference>
<dbReference type="SMART" id="SM00422">
    <property type="entry name" value="HTH_MERR"/>
    <property type="match status" value="1"/>
</dbReference>
<dbReference type="AlphaFoldDB" id="A0A173R0G9"/>
<dbReference type="Proteomes" id="UP000095727">
    <property type="component" value="Unassembled WGS sequence"/>
</dbReference>
<evidence type="ECO:0000256" key="1">
    <source>
        <dbReference type="ARBA" id="ARBA00022491"/>
    </source>
</evidence>
<gene>
    <name evidence="6" type="ORF">ERS852574_00209</name>
    <name evidence="7" type="ORF">HUU93_00760</name>
</gene>
<dbReference type="RefSeq" id="WP_055155538.1">
    <property type="nucleotide sequence ID" value="NZ_CYXR01000001.1"/>
</dbReference>
<dbReference type="InterPro" id="IPR047057">
    <property type="entry name" value="MerR_fam"/>
</dbReference>
<feature type="domain" description="HTH merR-type" evidence="5">
    <location>
        <begin position="5"/>
        <end position="73"/>
    </location>
</feature>
<name>A0A173R0G9_9FIRM</name>
<keyword evidence="4" id="KW-0804">Transcription</keyword>
<dbReference type="GO" id="GO:0003677">
    <property type="term" value="F:DNA binding"/>
    <property type="evidence" value="ECO:0007669"/>
    <property type="project" value="UniProtKB-KW"/>
</dbReference>
<organism evidence="6 8">
    <name type="scientific">Coprococcus comes</name>
    <dbReference type="NCBI Taxonomy" id="410072"/>
    <lineage>
        <taxon>Bacteria</taxon>
        <taxon>Bacillati</taxon>
        <taxon>Bacillota</taxon>
        <taxon>Clostridia</taxon>
        <taxon>Lachnospirales</taxon>
        <taxon>Lachnospiraceae</taxon>
        <taxon>Coprococcus</taxon>
    </lineage>
</organism>
<reference evidence="7 9" key="2">
    <citation type="submission" date="2020-04" db="EMBL/GenBank/DDBJ databases">
        <authorList>
            <person name="Pieper L."/>
        </authorList>
    </citation>
    <scope>NUCLEOTIDE SEQUENCE [LARGE SCALE GENOMIC DNA]</scope>
    <source>
        <strain evidence="7 9">F22</strain>
    </source>
</reference>
<dbReference type="PANTHER" id="PTHR30204:SF69">
    <property type="entry name" value="MERR-FAMILY TRANSCRIPTIONAL REGULATOR"/>
    <property type="match status" value="1"/>
</dbReference>
<evidence type="ECO:0000313" key="6">
    <source>
        <dbReference type="EMBL" id="CUM71317.1"/>
    </source>
</evidence>
<accession>A0A173R0G9</accession>
<dbReference type="EMBL" id="JABWDC010000002">
    <property type="protein sequence ID" value="NUN85143.1"/>
    <property type="molecule type" value="Genomic_DNA"/>
</dbReference>
<dbReference type="InterPro" id="IPR009061">
    <property type="entry name" value="DNA-bd_dom_put_sf"/>
</dbReference>
<protein>
    <submittedName>
        <fullName evidence="7">MerR family transcriptional regulator</fullName>
    </submittedName>
    <submittedName>
        <fullName evidence="6">Zinc-responsive transcriptional regulator</fullName>
    </submittedName>
</protein>
<dbReference type="EMBL" id="CYXR01000001">
    <property type="protein sequence ID" value="CUM71317.1"/>
    <property type="molecule type" value="Genomic_DNA"/>
</dbReference>
<dbReference type="InterPro" id="IPR000551">
    <property type="entry name" value="MerR-type_HTH_dom"/>
</dbReference>
<sequence length="203" mass="23197">MGDVHYMISEAAKHVGVESHVLRYWEEELDLPIGRTEMGHRHYTEEDIQLFSCIKELKEQGLLLKEIKQLLPDMLRTKALLKARKSDAPKAAASINEVAAPQDPALSVYTADNLSLSVYQPLLEESLRKILLENNQILEGSIGKSVSEKVTKEMDFLLQAKERLEEDRYRKLDHLLRQQQALRKEASKSAAGHYLRKLFGETT</sequence>
<evidence type="ECO:0000313" key="9">
    <source>
        <dbReference type="Proteomes" id="UP000554488"/>
    </source>
</evidence>
<dbReference type="SUPFAM" id="SSF46955">
    <property type="entry name" value="Putative DNA-binding domain"/>
    <property type="match status" value="1"/>
</dbReference>
<dbReference type="CDD" id="cd04764">
    <property type="entry name" value="HTH_MlrA-like_sg1"/>
    <property type="match status" value="1"/>
</dbReference>
<evidence type="ECO:0000259" key="5">
    <source>
        <dbReference type="PROSITE" id="PS50937"/>
    </source>
</evidence>